<dbReference type="InterPro" id="IPR026847">
    <property type="entry name" value="VPS13"/>
</dbReference>
<name>A0ABP0TFB3_9BRYO</name>
<evidence type="ECO:0000313" key="1">
    <source>
        <dbReference type="EMBL" id="CAK9195129.1"/>
    </source>
</evidence>
<keyword evidence="2" id="KW-1185">Reference proteome</keyword>
<dbReference type="PANTHER" id="PTHR16166:SF143">
    <property type="entry name" value="PROTEIN SORTING-ASSOCIATED PROTEIN, PUTATIVE (DUF1162)-RELATED"/>
    <property type="match status" value="1"/>
</dbReference>
<accession>A0ABP0TFB3</accession>
<organism evidence="1 2">
    <name type="scientific">Sphagnum troendelagicum</name>
    <dbReference type="NCBI Taxonomy" id="128251"/>
    <lineage>
        <taxon>Eukaryota</taxon>
        <taxon>Viridiplantae</taxon>
        <taxon>Streptophyta</taxon>
        <taxon>Embryophyta</taxon>
        <taxon>Bryophyta</taxon>
        <taxon>Sphagnophytina</taxon>
        <taxon>Sphagnopsida</taxon>
        <taxon>Sphagnales</taxon>
        <taxon>Sphagnaceae</taxon>
        <taxon>Sphagnum</taxon>
    </lineage>
</organism>
<evidence type="ECO:0000313" key="2">
    <source>
        <dbReference type="Proteomes" id="UP001497512"/>
    </source>
</evidence>
<reference evidence="1" key="1">
    <citation type="submission" date="2024-02" db="EMBL/GenBank/DDBJ databases">
        <authorList>
            <consortium name="ELIXIR-Norway"/>
            <consortium name="Elixir Norway"/>
        </authorList>
    </citation>
    <scope>NUCLEOTIDE SEQUENCE</scope>
</reference>
<sequence>MKLEVASVQVDNQLNHAVYPVLLSTTNAHLGLQALKCRAAIDTIHSRSSQNVRFSNGIVFMILVAKSRHSTGSVNCFQCISLQLVPLQLEMKELLVSCLLCFLANAIGSFFGSKSGKLGKVWLWSSLQGTYLGGAEQCAATPETFEVVQVSRACGSVSFSSTPWLSNKSGAATKSLSGMTRMSLKHHVIALADVEAALVNLGQFSLSHPLAS</sequence>
<gene>
    <name evidence="1" type="ORF">CSSPTR1EN2_LOCUS2870</name>
</gene>
<dbReference type="PANTHER" id="PTHR16166">
    <property type="entry name" value="VACUOLAR PROTEIN SORTING-ASSOCIATED PROTEIN VPS13"/>
    <property type="match status" value="1"/>
</dbReference>
<dbReference type="Proteomes" id="UP001497512">
    <property type="component" value="Chromosome 10"/>
</dbReference>
<dbReference type="EMBL" id="OZ019902">
    <property type="protein sequence ID" value="CAK9195129.1"/>
    <property type="molecule type" value="Genomic_DNA"/>
</dbReference>
<protein>
    <submittedName>
        <fullName evidence="1">Uncharacterized protein</fullName>
    </submittedName>
</protein>
<proteinExistence type="predicted"/>